<sequence>MVKDDLNKQKNRRRERFTRSRVASCLTQRTYATGGSQCHGSFPPRNEGGDKRRTQKKKVPLSQVTRYLVLFIPHFCFKNFAKRNQYIYIYNIYKHNKAKMF</sequence>
<name>G0UUJ6_TRYCI</name>
<protein>
    <submittedName>
        <fullName evidence="2">Uncharacterized protein</fullName>
    </submittedName>
</protein>
<accession>G0UUJ6</accession>
<evidence type="ECO:0000313" key="2">
    <source>
        <dbReference type="EMBL" id="CCC93060.1"/>
    </source>
</evidence>
<proteinExistence type="predicted"/>
<organism evidence="2">
    <name type="scientific">Trypanosoma congolense (strain IL3000)</name>
    <dbReference type="NCBI Taxonomy" id="1068625"/>
    <lineage>
        <taxon>Eukaryota</taxon>
        <taxon>Discoba</taxon>
        <taxon>Euglenozoa</taxon>
        <taxon>Kinetoplastea</taxon>
        <taxon>Metakinetoplastina</taxon>
        <taxon>Trypanosomatida</taxon>
        <taxon>Trypanosomatidae</taxon>
        <taxon>Trypanosoma</taxon>
        <taxon>Nannomonas</taxon>
    </lineage>
</organism>
<reference evidence="2" key="1">
    <citation type="journal article" date="2012" name="Proc. Natl. Acad. Sci. U.S.A.">
        <title>Antigenic diversity is generated by distinct evolutionary mechanisms in African trypanosome species.</title>
        <authorList>
            <person name="Jackson A.P."/>
            <person name="Berry A."/>
            <person name="Aslett M."/>
            <person name="Allison H.C."/>
            <person name="Burton P."/>
            <person name="Vavrova-Anderson J."/>
            <person name="Brown R."/>
            <person name="Browne H."/>
            <person name="Corton N."/>
            <person name="Hauser H."/>
            <person name="Gamble J."/>
            <person name="Gilderthorp R."/>
            <person name="Marcello L."/>
            <person name="McQuillan J."/>
            <person name="Otto T.D."/>
            <person name="Quail M.A."/>
            <person name="Sanders M.J."/>
            <person name="van Tonder A."/>
            <person name="Ginger M.L."/>
            <person name="Field M.C."/>
            <person name="Barry J.D."/>
            <person name="Hertz-Fowler C."/>
            <person name="Berriman M."/>
        </authorList>
    </citation>
    <scope>NUCLEOTIDE SEQUENCE</scope>
    <source>
        <strain evidence="2">IL3000</strain>
    </source>
</reference>
<dbReference type="EMBL" id="HE575322">
    <property type="protein sequence ID" value="CCC93060.1"/>
    <property type="molecule type" value="Genomic_DNA"/>
</dbReference>
<feature type="region of interest" description="Disordered" evidence="1">
    <location>
        <begin position="32"/>
        <end position="59"/>
    </location>
</feature>
<dbReference type="AlphaFoldDB" id="G0UUJ6"/>
<gene>
    <name evidence="2" type="ORF">TCIL3000_9_4600</name>
</gene>
<evidence type="ECO:0000256" key="1">
    <source>
        <dbReference type="SAM" id="MobiDB-lite"/>
    </source>
</evidence>